<reference evidence="10" key="1">
    <citation type="submission" date="2016-10" db="EMBL/GenBank/DDBJ databases">
        <authorList>
            <person name="Varghese N."/>
            <person name="Submissions S."/>
        </authorList>
    </citation>
    <scope>NUCLEOTIDE SEQUENCE [LARGE SCALE GENOMIC DNA]</scope>
    <source>
        <strain evidence="10">Nm69</strain>
    </source>
</reference>
<dbReference type="GO" id="GO:0030288">
    <property type="term" value="C:outer membrane-bounded periplasmic space"/>
    <property type="evidence" value="ECO:0007669"/>
    <property type="project" value="TreeGrafter"/>
</dbReference>
<dbReference type="Gene3D" id="2.40.420.20">
    <property type="match status" value="1"/>
</dbReference>
<gene>
    <name evidence="9" type="ORF">SAMN05216302_10822</name>
</gene>
<keyword evidence="3" id="KW-0732">Signal</keyword>
<evidence type="ECO:0000313" key="9">
    <source>
        <dbReference type="EMBL" id="SFL41106.1"/>
    </source>
</evidence>
<keyword evidence="10" id="KW-1185">Reference proteome</keyword>
<sequence>MSKSLVITSFVMLVVGVISGWFAKDYLLQSDTTQHQQDNGQVASSAAAKKPLFYRNAMNPSVTSPVPTKDSMGMDYVPVYADDNSEAGQPTGTVKIDPITEQNIGVRTAIVKRDILSRVVRTVGRVDYDEERIVRLHPKVEGWIETMRVDKTGEKVRKNQDLLSIYSPQLVVSQQEYILALNNLQTLKQSPIADIRRGAEELVISARERLKLLDVPEHQLHDLTRDHNIHKSLHIHTPASGIVVNIGAREGQYVTPRTEIYMIADLSTVWVFADIYENELPWVRSGDLVEMRLAGIPGRVFRGHLAFIYPYAEAKTRTIKVRLDFKNTELLLKPDMFAEISIYAGKQKSALVIPSEAIIRSGTRDKVLVVRDAGKFEPRTITTGVASDGKVIVLDGLKEGEEVVTSAQFLIDSESSLREATAKMINPGLEENEAKPSPLQIEEGPHQHD</sequence>
<evidence type="ECO:0000259" key="8">
    <source>
        <dbReference type="Pfam" id="PF25967"/>
    </source>
</evidence>
<feature type="domain" description="CusB-like beta-barrel" evidence="7">
    <location>
        <begin position="268"/>
        <end position="343"/>
    </location>
</feature>
<keyword evidence="2" id="KW-0813">Transport</keyword>
<feature type="domain" description="CusB-like barrel-sandwich hybrid" evidence="6">
    <location>
        <begin position="136"/>
        <end position="263"/>
    </location>
</feature>
<protein>
    <submittedName>
        <fullName evidence="9">Membrane fusion protein, Cu(I)/Ag(I) efflux system</fullName>
    </submittedName>
</protein>
<dbReference type="Pfam" id="PF25919">
    <property type="entry name" value="BSH_CusB"/>
    <property type="match status" value="1"/>
</dbReference>
<dbReference type="Gene3D" id="2.40.30.170">
    <property type="match status" value="1"/>
</dbReference>
<evidence type="ECO:0000256" key="4">
    <source>
        <dbReference type="ARBA" id="ARBA00023065"/>
    </source>
</evidence>
<dbReference type="Pfam" id="PF25967">
    <property type="entry name" value="RND-MFP_C"/>
    <property type="match status" value="1"/>
</dbReference>
<comment type="similarity">
    <text evidence="1">Belongs to the membrane fusion protein (MFP) (TC 8.A.1) family.</text>
</comment>
<evidence type="ECO:0000313" key="10">
    <source>
        <dbReference type="Proteomes" id="UP000199533"/>
    </source>
</evidence>
<dbReference type="GO" id="GO:0046914">
    <property type="term" value="F:transition metal ion binding"/>
    <property type="evidence" value="ECO:0007669"/>
    <property type="project" value="TreeGrafter"/>
</dbReference>
<accession>A0A1I4HI98</accession>
<dbReference type="GO" id="GO:0022857">
    <property type="term" value="F:transmembrane transporter activity"/>
    <property type="evidence" value="ECO:0007669"/>
    <property type="project" value="InterPro"/>
</dbReference>
<dbReference type="InterPro" id="IPR058790">
    <property type="entry name" value="BSH_CusB"/>
</dbReference>
<feature type="domain" description="Multidrug resistance protein MdtA-like C-terminal permuted SH3" evidence="8">
    <location>
        <begin position="350"/>
        <end position="406"/>
    </location>
</feature>
<dbReference type="OrthoDB" id="9806939at2"/>
<evidence type="ECO:0000256" key="5">
    <source>
        <dbReference type="SAM" id="MobiDB-lite"/>
    </source>
</evidence>
<dbReference type="PANTHER" id="PTHR30097:SF15">
    <property type="entry name" value="CATION EFFLUX SYSTEM PROTEIN CUSB"/>
    <property type="match status" value="1"/>
</dbReference>
<keyword evidence="4" id="KW-0406">Ion transport</keyword>
<dbReference type="STRING" id="52441.SAMN05216302_10822"/>
<dbReference type="AlphaFoldDB" id="A0A1I4HI98"/>
<dbReference type="FunFam" id="2.40.30.170:FF:000010">
    <property type="entry name" value="Efflux RND transporter periplasmic adaptor subunit"/>
    <property type="match status" value="1"/>
</dbReference>
<dbReference type="Proteomes" id="UP000199533">
    <property type="component" value="Unassembled WGS sequence"/>
</dbReference>
<feature type="region of interest" description="Disordered" evidence="5">
    <location>
        <begin position="427"/>
        <end position="449"/>
    </location>
</feature>
<proteinExistence type="inferred from homology"/>
<dbReference type="Pfam" id="PF25954">
    <property type="entry name" value="Beta-barrel_RND_2"/>
    <property type="match status" value="1"/>
</dbReference>
<dbReference type="EMBL" id="FOSP01000082">
    <property type="protein sequence ID" value="SFL41106.1"/>
    <property type="molecule type" value="Genomic_DNA"/>
</dbReference>
<organism evidence="9 10">
    <name type="scientific">Nitrosomonas aestuarii</name>
    <dbReference type="NCBI Taxonomy" id="52441"/>
    <lineage>
        <taxon>Bacteria</taxon>
        <taxon>Pseudomonadati</taxon>
        <taxon>Pseudomonadota</taxon>
        <taxon>Betaproteobacteria</taxon>
        <taxon>Nitrosomonadales</taxon>
        <taxon>Nitrosomonadaceae</taxon>
        <taxon>Nitrosomonas</taxon>
    </lineage>
</organism>
<name>A0A1I4HI98_9PROT</name>
<dbReference type="GO" id="GO:0016020">
    <property type="term" value="C:membrane"/>
    <property type="evidence" value="ECO:0007669"/>
    <property type="project" value="InterPro"/>
</dbReference>
<evidence type="ECO:0000256" key="1">
    <source>
        <dbReference type="ARBA" id="ARBA00009477"/>
    </source>
</evidence>
<dbReference type="RefSeq" id="WP_090703810.1">
    <property type="nucleotide sequence ID" value="NZ_FOSP01000082.1"/>
</dbReference>
<dbReference type="InterPro" id="IPR006143">
    <property type="entry name" value="RND_pump_MFP"/>
</dbReference>
<evidence type="ECO:0000256" key="2">
    <source>
        <dbReference type="ARBA" id="ARBA00022448"/>
    </source>
</evidence>
<dbReference type="PANTHER" id="PTHR30097">
    <property type="entry name" value="CATION EFFLUX SYSTEM PROTEIN CUSB"/>
    <property type="match status" value="1"/>
</dbReference>
<evidence type="ECO:0000256" key="3">
    <source>
        <dbReference type="ARBA" id="ARBA00022729"/>
    </source>
</evidence>
<dbReference type="InterPro" id="IPR058792">
    <property type="entry name" value="Beta-barrel_RND_2"/>
</dbReference>
<dbReference type="SUPFAM" id="SSF111369">
    <property type="entry name" value="HlyD-like secretion proteins"/>
    <property type="match status" value="1"/>
</dbReference>
<dbReference type="InterPro" id="IPR058627">
    <property type="entry name" value="MdtA-like_C"/>
</dbReference>
<dbReference type="FunFam" id="2.40.420.20:FF:000003">
    <property type="entry name" value="Cation efflux system protein cusB"/>
    <property type="match status" value="1"/>
</dbReference>
<dbReference type="InterPro" id="IPR051909">
    <property type="entry name" value="MFP_Cation_Efflux"/>
</dbReference>
<evidence type="ECO:0000259" key="6">
    <source>
        <dbReference type="Pfam" id="PF25919"/>
    </source>
</evidence>
<dbReference type="GO" id="GO:0060003">
    <property type="term" value="P:copper ion export"/>
    <property type="evidence" value="ECO:0007669"/>
    <property type="project" value="TreeGrafter"/>
</dbReference>
<dbReference type="GO" id="GO:0015679">
    <property type="term" value="P:plasma membrane copper ion transport"/>
    <property type="evidence" value="ECO:0007669"/>
    <property type="project" value="TreeGrafter"/>
</dbReference>
<dbReference type="NCBIfam" id="TIGR01730">
    <property type="entry name" value="RND_mfp"/>
    <property type="match status" value="1"/>
</dbReference>
<evidence type="ECO:0000259" key="7">
    <source>
        <dbReference type="Pfam" id="PF25954"/>
    </source>
</evidence>